<reference evidence="8 9" key="1">
    <citation type="submission" date="2016-12" db="EMBL/GenBank/DDBJ databases">
        <authorList>
            <person name="Song W.-J."/>
            <person name="Kurnit D.M."/>
        </authorList>
    </citation>
    <scope>NUCLEOTIDE SEQUENCE [LARGE SCALE GENOMIC DNA]</scope>
    <source>
        <strain evidence="8 9">DSM 19599</strain>
    </source>
</reference>
<dbReference type="EMBL" id="FRXO01000003">
    <property type="protein sequence ID" value="SHO64850.1"/>
    <property type="molecule type" value="Genomic_DNA"/>
</dbReference>
<keyword evidence="5 6" id="KW-0472">Membrane</keyword>
<feature type="domain" description="EamA" evidence="7">
    <location>
        <begin position="6"/>
        <end position="138"/>
    </location>
</feature>
<sequence>MSRLSANALLLLAAAIWGGAFVAQANAMAHVGPAWFTGLRFIPAFLVVLPLGLIESRRAARPLTRRNWLSLIPLGLSFTAGTLLQQIAVVTTSVTHVGFLTGLYVLFVPVLELVVFRRPPHFLVIPAALSALAGTWLLGGGLDGLMLGDILTIVAALCFAVQIILMDRYVRATGRPVAAALGQSLVCVAIGLGAGAVFEPIDWNAVMAILPELAYAGILSGGVAFLLQAIGQQYTPAPDAAVLLMAESLFAALFAALLLGERLTTAGWAGCTLLFLALVTVQLGPLVRLPRFRAR</sequence>
<proteinExistence type="predicted"/>
<evidence type="ECO:0000313" key="9">
    <source>
        <dbReference type="Proteomes" id="UP000186406"/>
    </source>
</evidence>
<dbReference type="InterPro" id="IPR037185">
    <property type="entry name" value="EmrE-like"/>
</dbReference>
<keyword evidence="9" id="KW-1185">Reference proteome</keyword>
<feature type="transmembrane region" description="Helical" evidence="6">
    <location>
        <begin position="35"/>
        <end position="56"/>
    </location>
</feature>
<feature type="transmembrane region" description="Helical" evidence="6">
    <location>
        <begin position="145"/>
        <end position="165"/>
    </location>
</feature>
<evidence type="ECO:0000256" key="1">
    <source>
        <dbReference type="ARBA" id="ARBA00004651"/>
    </source>
</evidence>
<evidence type="ECO:0000256" key="4">
    <source>
        <dbReference type="ARBA" id="ARBA00022989"/>
    </source>
</evidence>
<feature type="transmembrane region" description="Helical" evidence="6">
    <location>
        <begin position="240"/>
        <end position="260"/>
    </location>
</feature>
<gene>
    <name evidence="8" type="ORF">SAMN02745172_01884</name>
</gene>
<evidence type="ECO:0000313" key="8">
    <source>
        <dbReference type="EMBL" id="SHO64850.1"/>
    </source>
</evidence>
<dbReference type="InterPro" id="IPR051258">
    <property type="entry name" value="Diverse_Substrate_Transporter"/>
</dbReference>
<feature type="transmembrane region" description="Helical" evidence="6">
    <location>
        <begin position="177"/>
        <end position="198"/>
    </location>
</feature>
<dbReference type="OrthoDB" id="9804865at2"/>
<feature type="transmembrane region" description="Helical" evidence="6">
    <location>
        <begin position="94"/>
        <end position="115"/>
    </location>
</feature>
<dbReference type="RefSeq" id="WP_073627867.1">
    <property type="nucleotide sequence ID" value="NZ_FRXO01000003.1"/>
</dbReference>
<dbReference type="Pfam" id="PF00892">
    <property type="entry name" value="EamA"/>
    <property type="match status" value="2"/>
</dbReference>
<keyword evidence="4 6" id="KW-1133">Transmembrane helix</keyword>
<feature type="transmembrane region" description="Helical" evidence="6">
    <location>
        <begin position="68"/>
        <end position="88"/>
    </location>
</feature>
<evidence type="ECO:0000256" key="2">
    <source>
        <dbReference type="ARBA" id="ARBA00022475"/>
    </source>
</evidence>
<organism evidence="8 9">
    <name type="scientific">Pseudoxanthobacter soli DSM 19599</name>
    <dbReference type="NCBI Taxonomy" id="1123029"/>
    <lineage>
        <taxon>Bacteria</taxon>
        <taxon>Pseudomonadati</taxon>
        <taxon>Pseudomonadota</taxon>
        <taxon>Alphaproteobacteria</taxon>
        <taxon>Hyphomicrobiales</taxon>
        <taxon>Segnochrobactraceae</taxon>
        <taxon>Pseudoxanthobacter</taxon>
    </lineage>
</organism>
<accession>A0A1M7ZIU9</accession>
<comment type="subcellular location">
    <subcellularLocation>
        <location evidence="1">Cell membrane</location>
        <topology evidence="1">Multi-pass membrane protein</topology>
    </subcellularLocation>
</comment>
<evidence type="ECO:0000259" key="7">
    <source>
        <dbReference type="Pfam" id="PF00892"/>
    </source>
</evidence>
<dbReference type="InterPro" id="IPR000620">
    <property type="entry name" value="EamA_dom"/>
</dbReference>
<feature type="transmembrane region" description="Helical" evidence="6">
    <location>
        <begin position="122"/>
        <end position="139"/>
    </location>
</feature>
<keyword evidence="2" id="KW-1003">Cell membrane</keyword>
<feature type="transmembrane region" description="Helical" evidence="6">
    <location>
        <begin position="204"/>
        <end position="228"/>
    </location>
</feature>
<dbReference type="AlphaFoldDB" id="A0A1M7ZIU9"/>
<evidence type="ECO:0000256" key="3">
    <source>
        <dbReference type="ARBA" id="ARBA00022692"/>
    </source>
</evidence>
<dbReference type="SUPFAM" id="SSF103481">
    <property type="entry name" value="Multidrug resistance efflux transporter EmrE"/>
    <property type="match status" value="2"/>
</dbReference>
<feature type="transmembrane region" description="Helical" evidence="6">
    <location>
        <begin position="266"/>
        <end position="287"/>
    </location>
</feature>
<feature type="domain" description="EamA" evidence="7">
    <location>
        <begin position="147"/>
        <end position="280"/>
    </location>
</feature>
<keyword evidence="3 6" id="KW-0812">Transmembrane</keyword>
<dbReference type="PANTHER" id="PTHR42920:SF5">
    <property type="entry name" value="EAMA DOMAIN-CONTAINING PROTEIN"/>
    <property type="match status" value="1"/>
</dbReference>
<name>A0A1M7ZIU9_9HYPH</name>
<evidence type="ECO:0000256" key="5">
    <source>
        <dbReference type="ARBA" id="ARBA00023136"/>
    </source>
</evidence>
<dbReference type="PANTHER" id="PTHR42920">
    <property type="entry name" value="OS03G0707200 PROTEIN-RELATED"/>
    <property type="match status" value="1"/>
</dbReference>
<protein>
    <submittedName>
        <fullName evidence="8">Threonine/homoserine efflux transporter RhtA</fullName>
    </submittedName>
</protein>
<dbReference type="GO" id="GO:0005886">
    <property type="term" value="C:plasma membrane"/>
    <property type="evidence" value="ECO:0007669"/>
    <property type="project" value="UniProtKB-SubCell"/>
</dbReference>
<dbReference type="Proteomes" id="UP000186406">
    <property type="component" value="Unassembled WGS sequence"/>
</dbReference>
<evidence type="ECO:0000256" key="6">
    <source>
        <dbReference type="SAM" id="Phobius"/>
    </source>
</evidence>